<dbReference type="InterPro" id="IPR038056">
    <property type="entry name" value="YjbR-like_sf"/>
</dbReference>
<dbReference type="Proteomes" id="UP000198357">
    <property type="component" value="Chromosome"/>
</dbReference>
<protein>
    <recommendedName>
        <fullName evidence="3">MmcQ/YjbR family DNA-binding protein</fullName>
    </recommendedName>
</protein>
<dbReference type="InterPro" id="IPR058532">
    <property type="entry name" value="YjbR/MT2646/Rv2570-like"/>
</dbReference>
<dbReference type="PANTHER" id="PTHR35145">
    <property type="entry name" value="CYTOPLASMIC PROTEIN-RELATED"/>
    <property type="match status" value="1"/>
</dbReference>
<dbReference type="Gene3D" id="3.90.1150.30">
    <property type="match status" value="1"/>
</dbReference>
<evidence type="ECO:0008006" key="3">
    <source>
        <dbReference type="Google" id="ProtNLM"/>
    </source>
</evidence>
<dbReference type="InterPro" id="IPR007351">
    <property type="entry name" value="YjbR"/>
</dbReference>
<gene>
    <name evidence="1" type="ORF">XcvCFBP7111P_22875</name>
</gene>
<dbReference type="PANTHER" id="PTHR35145:SF1">
    <property type="entry name" value="CYTOPLASMIC PROTEIN"/>
    <property type="match status" value="1"/>
</dbReference>
<dbReference type="AlphaFoldDB" id="A0AB33CPR7"/>
<name>A0AB33CPR7_XANCI</name>
<accession>A0AB33CPR7</accession>
<sequence length="118" mass="13471">MMNRNNVFAYAKNKFQLEPEYPFEKFPDYAVLRSADSEKWFALLMRVPRSKLGLEGNGELEIIDLKVAPEKVGHSRTRDGFLPAYHMNKEHWLAVALDGSVSASEIHALLDESYALTK</sequence>
<proteinExistence type="predicted"/>
<evidence type="ECO:0000313" key="1">
    <source>
        <dbReference type="EMBL" id="ASK93960.1"/>
    </source>
</evidence>
<reference evidence="1 2" key="1">
    <citation type="submission" date="2017-06" db="EMBL/GenBank/DDBJ databases">
        <title>First complete genome sequences of Xanthomonas citri pv. vignicola strains CFBP 7111, CFBP 7112 and CFBP 7113 using long-read technology.</title>
        <authorList>
            <person name="Ruh M."/>
            <person name="Briand M."/>
            <person name="Bonneau S."/>
            <person name="Jacques M.A."/>
            <person name="Chen N.W.G."/>
        </authorList>
    </citation>
    <scope>NUCLEOTIDE SEQUENCE [LARGE SCALE GENOMIC DNA]</scope>
    <source>
        <strain evidence="1 2">CFBP7111</strain>
    </source>
</reference>
<organism evidence="1 2">
    <name type="scientific">Xanthomonas citri pv. vignicola</name>
    <dbReference type="NCBI Taxonomy" id="473426"/>
    <lineage>
        <taxon>Bacteria</taxon>
        <taxon>Pseudomonadati</taxon>
        <taxon>Pseudomonadota</taxon>
        <taxon>Gammaproteobacteria</taxon>
        <taxon>Lysobacterales</taxon>
        <taxon>Lysobacteraceae</taxon>
        <taxon>Xanthomonas</taxon>
    </lineage>
</organism>
<dbReference type="RefSeq" id="WP_089113281.1">
    <property type="nucleotide sequence ID" value="NZ_CP022263.1"/>
</dbReference>
<dbReference type="SUPFAM" id="SSF142906">
    <property type="entry name" value="YjbR-like"/>
    <property type="match status" value="1"/>
</dbReference>
<evidence type="ECO:0000313" key="2">
    <source>
        <dbReference type="Proteomes" id="UP000198357"/>
    </source>
</evidence>
<dbReference type="EMBL" id="CP022263">
    <property type="protein sequence ID" value="ASK93960.1"/>
    <property type="molecule type" value="Genomic_DNA"/>
</dbReference>
<dbReference type="Pfam" id="PF04237">
    <property type="entry name" value="YjbR"/>
    <property type="match status" value="1"/>
</dbReference>